<gene>
    <name evidence="2" type="ORF">CCHLO57077_00009979</name>
</gene>
<feature type="compositionally biased region" description="Low complexity" evidence="1">
    <location>
        <begin position="68"/>
        <end position="81"/>
    </location>
</feature>
<sequence length="81" mass="8924">MKQKDRNDEPEQDGGPVSINEYEEYHNSAGNKTSKPEKPPPTYQAATGQTPPKVYRDPNPNSMLNRMVSSSVGISSNIGLF</sequence>
<name>A0AA35Q3V9_9HYPO</name>
<dbReference type="Proteomes" id="UP001160390">
    <property type="component" value="Unassembled WGS sequence"/>
</dbReference>
<protein>
    <submittedName>
        <fullName evidence="2">Uncharacterized protein</fullName>
    </submittedName>
</protein>
<keyword evidence="3" id="KW-1185">Reference proteome</keyword>
<evidence type="ECO:0000313" key="2">
    <source>
        <dbReference type="EMBL" id="CAI6090767.1"/>
    </source>
</evidence>
<dbReference type="AlphaFoldDB" id="A0AA35Q3V9"/>
<proteinExistence type="predicted"/>
<reference evidence="2" key="1">
    <citation type="submission" date="2023-01" db="EMBL/GenBank/DDBJ databases">
        <authorList>
            <person name="Piombo E."/>
        </authorList>
    </citation>
    <scope>NUCLEOTIDE SEQUENCE</scope>
</reference>
<evidence type="ECO:0000256" key="1">
    <source>
        <dbReference type="SAM" id="MobiDB-lite"/>
    </source>
</evidence>
<accession>A0AA35Q3V9</accession>
<feature type="region of interest" description="Disordered" evidence="1">
    <location>
        <begin position="1"/>
        <end position="81"/>
    </location>
</feature>
<comment type="caution">
    <text evidence="2">The sequence shown here is derived from an EMBL/GenBank/DDBJ whole genome shotgun (WGS) entry which is preliminary data.</text>
</comment>
<dbReference type="EMBL" id="CABFNP030001042">
    <property type="protein sequence ID" value="CAI6090767.1"/>
    <property type="molecule type" value="Genomic_DNA"/>
</dbReference>
<evidence type="ECO:0000313" key="3">
    <source>
        <dbReference type="Proteomes" id="UP001160390"/>
    </source>
</evidence>
<organism evidence="2 3">
    <name type="scientific">Clonostachys chloroleuca</name>
    <dbReference type="NCBI Taxonomy" id="1926264"/>
    <lineage>
        <taxon>Eukaryota</taxon>
        <taxon>Fungi</taxon>
        <taxon>Dikarya</taxon>
        <taxon>Ascomycota</taxon>
        <taxon>Pezizomycotina</taxon>
        <taxon>Sordariomycetes</taxon>
        <taxon>Hypocreomycetidae</taxon>
        <taxon>Hypocreales</taxon>
        <taxon>Bionectriaceae</taxon>
        <taxon>Clonostachys</taxon>
    </lineage>
</organism>